<dbReference type="SUPFAM" id="SSF52343">
    <property type="entry name" value="Ferredoxin reductase-like, C-terminal NADP-linked domain"/>
    <property type="match status" value="1"/>
</dbReference>
<feature type="domain" description="DOMON" evidence="7">
    <location>
        <begin position="188"/>
        <end position="306"/>
    </location>
</feature>
<feature type="transmembrane region" description="Helical" evidence="6">
    <location>
        <begin position="346"/>
        <end position="365"/>
    </location>
</feature>
<dbReference type="InterPro" id="IPR013130">
    <property type="entry name" value="Fe3_Rdtase_TM_dom"/>
</dbReference>
<comment type="subcellular location">
    <subcellularLocation>
        <location evidence="1">Membrane</location>
        <topology evidence="1">Multi-pass membrane protein</topology>
    </subcellularLocation>
</comment>
<dbReference type="Proteomes" id="UP000039324">
    <property type="component" value="Unassembled WGS sequence"/>
</dbReference>
<feature type="transmembrane region" description="Helical" evidence="6">
    <location>
        <begin position="464"/>
        <end position="485"/>
    </location>
</feature>
<dbReference type="InterPro" id="IPR013112">
    <property type="entry name" value="FAD-bd_8"/>
</dbReference>
<dbReference type="Gene3D" id="2.40.30.10">
    <property type="entry name" value="Translation factors"/>
    <property type="match status" value="1"/>
</dbReference>
<evidence type="ECO:0000256" key="2">
    <source>
        <dbReference type="ARBA" id="ARBA00022692"/>
    </source>
</evidence>
<dbReference type="AlphaFoldDB" id="A0A0G4IVJ2"/>
<dbReference type="InterPro" id="IPR050369">
    <property type="entry name" value="RBOH/FRE"/>
</dbReference>
<evidence type="ECO:0000313" key="9">
    <source>
        <dbReference type="EMBL" id="CEO99368.1"/>
    </source>
</evidence>
<dbReference type="STRING" id="37360.A0A0G4IVJ2"/>
<dbReference type="PANTHER" id="PTHR11972">
    <property type="entry name" value="NADPH OXIDASE"/>
    <property type="match status" value="1"/>
</dbReference>
<dbReference type="OrthoDB" id="167398at2759"/>
<dbReference type="PANTHER" id="PTHR11972:SF69">
    <property type="entry name" value="FERRIC REDUCTION OXIDASE 6-RELATED"/>
    <property type="match status" value="1"/>
</dbReference>
<dbReference type="Pfam" id="PF08022">
    <property type="entry name" value="FAD_binding_8"/>
    <property type="match status" value="1"/>
</dbReference>
<dbReference type="SMART" id="SM00664">
    <property type="entry name" value="DoH"/>
    <property type="match status" value="2"/>
</dbReference>
<accession>A0A0G4IVJ2</accession>
<keyword evidence="5 6" id="KW-0472">Membrane</keyword>
<evidence type="ECO:0000256" key="1">
    <source>
        <dbReference type="ARBA" id="ARBA00004141"/>
    </source>
</evidence>
<dbReference type="Pfam" id="PF01794">
    <property type="entry name" value="Ferric_reduct"/>
    <property type="match status" value="1"/>
</dbReference>
<protein>
    <recommendedName>
        <fullName evidence="11">FAD-binding FR-type domain-containing protein</fullName>
    </recommendedName>
</protein>
<dbReference type="InterPro" id="IPR017938">
    <property type="entry name" value="Riboflavin_synthase-like_b-brl"/>
</dbReference>
<dbReference type="InterPro" id="IPR017927">
    <property type="entry name" value="FAD-bd_FR_type"/>
</dbReference>
<keyword evidence="4" id="KW-0560">Oxidoreductase</keyword>
<feature type="transmembrane region" description="Helical" evidence="6">
    <location>
        <begin position="573"/>
        <end position="592"/>
    </location>
</feature>
<keyword evidence="10" id="KW-1185">Reference proteome</keyword>
<dbReference type="CDD" id="cd06186">
    <property type="entry name" value="NOX_Duox_like_FAD_NADP"/>
    <property type="match status" value="1"/>
</dbReference>
<dbReference type="Pfam" id="PF08030">
    <property type="entry name" value="NAD_binding_6"/>
    <property type="match status" value="1"/>
</dbReference>
<evidence type="ECO:0000259" key="7">
    <source>
        <dbReference type="PROSITE" id="PS50836"/>
    </source>
</evidence>
<dbReference type="InterPro" id="IPR013121">
    <property type="entry name" value="Fe_red_NAD-bd_6"/>
</dbReference>
<reference evidence="9 10" key="1">
    <citation type="submission" date="2015-02" db="EMBL/GenBank/DDBJ databases">
        <authorList>
            <person name="Chooi Y.-H."/>
        </authorList>
    </citation>
    <scope>NUCLEOTIDE SEQUENCE [LARGE SCALE GENOMIC DNA]</scope>
    <source>
        <strain evidence="9">E3</strain>
    </source>
</reference>
<evidence type="ECO:0008006" key="11">
    <source>
        <dbReference type="Google" id="ProtNLM"/>
    </source>
</evidence>
<dbReference type="PROSITE" id="PS50836">
    <property type="entry name" value="DOMON"/>
    <property type="match status" value="2"/>
</dbReference>
<feature type="transmembrane region" description="Helical" evidence="6">
    <location>
        <begin position="599"/>
        <end position="616"/>
    </location>
</feature>
<proteinExistence type="predicted"/>
<evidence type="ECO:0000256" key="6">
    <source>
        <dbReference type="SAM" id="Phobius"/>
    </source>
</evidence>
<gene>
    <name evidence="9" type="ORF">PBRA_001273</name>
</gene>
<evidence type="ECO:0000256" key="5">
    <source>
        <dbReference type="ARBA" id="ARBA00023136"/>
    </source>
</evidence>
<dbReference type="InterPro" id="IPR039261">
    <property type="entry name" value="FNR_nucleotide-bd"/>
</dbReference>
<sequence length="916" mass="98038">MPATFPPAASSSSSTIISIDGVMNITWAISSDQTAVTFTVEAMTGGWVGLGLSTTGGGHANTSSIVGWVDDRTGALTLFDAFSNSRTTPVVDTNPAVTPISGTQARASDGVTPMTTIRFRRPLVIGTANHLDIVPGGPQLFASWAYSSQDGQSPTSYPEHDNRGVAPISIFPSRTPSAGNGAFVTADGVMHVSWTTDTIANVVTFKLSGSTPGWISLGWSSAPDGHLNTESATAWIDDASGNLTVFNGFSSSQTQPGPFPSGSVLTEVSGSQQNGATSVTFKRPLAPAGRLAFTPGSPVYMSWAWSHYDGGVGWFPMHDSSGIVQVDLFTSNFVGVAMAAGTDAGLAFSLTVAGVLGVVAVVRLTRLVRTALVAMYLRRAKKVAKKLAAAFSGEAQLVVIPSFFNGPPARTTTGASPGAPPAMSVAGGTTAMATEKPLPSKSIYSRPRLKLRAMLEAKMPSAQASMASFIAFTMYVFLAFAWVYIWPMSALSVQSRLGSIASATSMWVAIPATRNSLAFLLLRVPFERAIKFHRWLGLLLFGISSVHGAYSLYLKKSVLANVSILLSTSKNTWGTVAWLLMLFIVLESLPAIRRYCFDSFLVLHVMSFITFFTFATLHAPVIQGNFVIAAVVVWTVDRILRYARGLESKAPLSCSVLPGGGAVQIRLPKSKSSKFHVGQFMYLNVPIVSRTEWHPFTLSSAPHDPFIEFTIKLAGDFTCALTGFAVLEQHSSTHALKCKVDGPYGRLAMSYKRYDVVVLIAGGIGVTPMISIIRDIYCRPDGPPSLNTRDVFLLWMIPGASELSWFQDTIDQAIAKHTNGPQSYPHLRFDAYLTRPGKTIPHSKNADTTITSSKPPPMATAFPGIVERAHAARPNELFTVAVYVCGPSKLANSVWKAVTAYESSHAIRVDLDVITF</sequence>
<dbReference type="SFLD" id="SFLDS00052">
    <property type="entry name" value="Ferric_Reductase_Domain"/>
    <property type="match status" value="1"/>
</dbReference>
<dbReference type="CDD" id="cd09631">
    <property type="entry name" value="DOMON_DOH"/>
    <property type="match status" value="2"/>
</dbReference>
<dbReference type="InterPro" id="IPR005018">
    <property type="entry name" value="DOMON_domain"/>
</dbReference>
<evidence type="ECO:0000313" key="10">
    <source>
        <dbReference type="Proteomes" id="UP000039324"/>
    </source>
</evidence>
<dbReference type="SFLD" id="SFLDG01168">
    <property type="entry name" value="Ferric_reductase_subgroup_(FRE"/>
    <property type="match status" value="1"/>
</dbReference>
<keyword evidence="3 6" id="KW-1133">Transmembrane helix</keyword>
<dbReference type="Gene3D" id="3.40.50.80">
    <property type="entry name" value="Nucleotide-binding domain of ferredoxin-NADP reductase (FNR) module"/>
    <property type="match status" value="1"/>
</dbReference>
<dbReference type="GO" id="GO:0016175">
    <property type="term" value="F:superoxide-generating NAD(P)H oxidase activity"/>
    <property type="evidence" value="ECO:0007669"/>
    <property type="project" value="TreeGrafter"/>
</dbReference>
<feature type="transmembrane region" description="Helical" evidence="6">
    <location>
        <begin position="497"/>
        <end position="522"/>
    </location>
</feature>
<evidence type="ECO:0000256" key="4">
    <source>
        <dbReference type="ARBA" id="ARBA00023002"/>
    </source>
</evidence>
<evidence type="ECO:0000256" key="3">
    <source>
        <dbReference type="ARBA" id="ARBA00022989"/>
    </source>
</evidence>
<dbReference type="SUPFAM" id="SSF63380">
    <property type="entry name" value="Riboflavin synthase domain-like"/>
    <property type="match status" value="1"/>
</dbReference>
<feature type="domain" description="DOMON" evidence="7">
    <location>
        <begin position="21"/>
        <end position="147"/>
    </location>
</feature>
<organism evidence="9 10">
    <name type="scientific">Plasmodiophora brassicae</name>
    <name type="common">Clubroot disease agent</name>
    <dbReference type="NCBI Taxonomy" id="37360"/>
    <lineage>
        <taxon>Eukaryota</taxon>
        <taxon>Sar</taxon>
        <taxon>Rhizaria</taxon>
        <taxon>Endomyxa</taxon>
        <taxon>Phytomyxea</taxon>
        <taxon>Plasmodiophorida</taxon>
        <taxon>Plasmodiophoridae</taxon>
        <taxon>Plasmodiophora</taxon>
    </lineage>
</organism>
<dbReference type="PRINTS" id="PR00410">
    <property type="entry name" value="PHEHYDRXLASE"/>
</dbReference>
<evidence type="ECO:0000259" key="8">
    <source>
        <dbReference type="PROSITE" id="PS51384"/>
    </source>
</evidence>
<feature type="transmembrane region" description="Helical" evidence="6">
    <location>
        <begin position="534"/>
        <end position="553"/>
    </location>
</feature>
<dbReference type="Pfam" id="PF03351">
    <property type="entry name" value="DOMON"/>
    <property type="match status" value="2"/>
</dbReference>
<dbReference type="PROSITE" id="PS51384">
    <property type="entry name" value="FAD_FR"/>
    <property type="match status" value="1"/>
</dbReference>
<dbReference type="InterPro" id="IPR045266">
    <property type="entry name" value="DOH_DOMON"/>
</dbReference>
<dbReference type="EMBL" id="CDSF01000090">
    <property type="protein sequence ID" value="CEO99368.1"/>
    <property type="molecule type" value="Genomic_DNA"/>
</dbReference>
<name>A0A0G4IVJ2_PLABS</name>
<keyword evidence="2 6" id="KW-0812">Transmembrane</keyword>
<feature type="domain" description="FAD-binding FR-type" evidence="8">
    <location>
        <begin position="621"/>
        <end position="750"/>
    </location>
</feature>
<dbReference type="GO" id="GO:0005886">
    <property type="term" value="C:plasma membrane"/>
    <property type="evidence" value="ECO:0007669"/>
    <property type="project" value="TreeGrafter"/>
</dbReference>